<dbReference type="InterPro" id="IPR050979">
    <property type="entry name" value="LD-transpeptidase"/>
</dbReference>
<dbReference type="CDD" id="cd00118">
    <property type="entry name" value="LysM"/>
    <property type="match status" value="1"/>
</dbReference>
<keyword evidence="7" id="KW-0573">Peptidoglycan synthesis</keyword>
<dbReference type="GO" id="GO:0005576">
    <property type="term" value="C:extracellular region"/>
    <property type="evidence" value="ECO:0007669"/>
    <property type="project" value="TreeGrafter"/>
</dbReference>
<dbReference type="Pfam" id="PF03734">
    <property type="entry name" value="YkuD"/>
    <property type="match status" value="1"/>
</dbReference>
<feature type="domain" description="LysM" evidence="10">
    <location>
        <begin position="65"/>
        <end position="109"/>
    </location>
</feature>
<name>A0A3B1AHQ4_9ZZZZ</name>
<dbReference type="InterPro" id="IPR018392">
    <property type="entry name" value="LysM"/>
</dbReference>
<dbReference type="PANTHER" id="PTHR30582:SF24">
    <property type="entry name" value="L,D-TRANSPEPTIDASE ERFK_SRFK-RELATED"/>
    <property type="match status" value="1"/>
</dbReference>
<dbReference type="InterPro" id="IPR036779">
    <property type="entry name" value="LysM_dom_sf"/>
</dbReference>
<dbReference type="Gene3D" id="2.40.440.10">
    <property type="entry name" value="L,D-transpeptidase catalytic domain-like"/>
    <property type="match status" value="1"/>
</dbReference>
<protein>
    <submittedName>
        <fullName evidence="12">ErfK/YbiS/YcfS/YnhG family protein</fullName>
    </submittedName>
</protein>
<gene>
    <name evidence="12" type="ORF">MNBD_GAMMA20-1408</name>
</gene>
<evidence type="ECO:0000256" key="6">
    <source>
        <dbReference type="ARBA" id="ARBA00022960"/>
    </source>
</evidence>
<accession>A0A3B1AHQ4</accession>
<feature type="domain" description="SPOR" evidence="9">
    <location>
        <begin position="336"/>
        <end position="413"/>
    </location>
</feature>
<dbReference type="InterPro" id="IPR038063">
    <property type="entry name" value="Transpep_catalytic_dom"/>
</dbReference>
<dbReference type="Gene3D" id="3.30.70.1070">
    <property type="entry name" value="Sporulation related repeat"/>
    <property type="match status" value="1"/>
</dbReference>
<dbReference type="SUPFAM" id="SSF110997">
    <property type="entry name" value="Sporulation related repeat"/>
    <property type="match status" value="1"/>
</dbReference>
<evidence type="ECO:0000256" key="7">
    <source>
        <dbReference type="ARBA" id="ARBA00022984"/>
    </source>
</evidence>
<evidence type="ECO:0000256" key="3">
    <source>
        <dbReference type="ARBA" id="ARBA00022676"/>
    </source>
</evidence>
<dbReference type="Pfam" id="PF05036">
    <property type="entry name" value="SPOR"/>
    <property type="match status" value="1"/>
</dbReference>
<dbReference type="InterPro" id="IPR007730">
    <property type="entry name" value="SPOR-like_dom"/>
</dbReference>
<evidence type="ECO:0000313" key="12">
    <source>
        <dbReference type="EMBL" id="VAW93414.1"/>
    </source>
</evidence>
<dbReference type="GO" id="GO:0042834">
    <property type="term" value="F:peptidoglycan binding"/>
    <property type="evidence" value="ECO:0007669"/>
    <property type="project" value="InterPro"/>
</dbReference>
<evidence type="ECO:0000256" key="1">
    <source>
        <dbReference type="ARBA" id="ARBA00004752"/>
    </source>
</evidence>
<reference evidence="12" key="1">
    <citation type="submission" date="2018-06" db="EMBL/GenBank/DDBJ databases">
        <authorList>
            <person name="Zhirakovskaya E."/>
        </authorList>
    </citation>
    <scope>NUCLEOTIDE SEQUENCE</scope>
</reference>
<evidence type="ECO:0000256" key="5">
    <source>
        <dbReference type="ARBA" id="ARBA00022801"/>
    </source>
</evidence>
<keyword evidence="4" id="KW-0808">Transferase</keyword>
<keyword evidence="6" id="KW-0133">Cell shape</keyword>
<feature type="domain" description="L,D-TPase catalytic" evidence="11">
    <location>
        <begin position="121"/>
        <end position="260"/>
    </location>
</feature>
<evidence type="ECO:0000256" key="2">
    <source>
        <dbReference type="ARBA" id="ARBA00005992"/>
    </source>
</evidence>
<dbReference type="PROSITE" id="PS51724">
    <property type="entry name" value="SPOR"/>
    <property type="match status" value="1"/>
</dbReference>
<keyword evidence="5" id="KW-0378">Hydrolase</keyword>
<dbReference type="UniPathway" id="UPA00219"/>
<comment type="pathway">
    <text evidence="1">Cell wall biogenesis; peptidoglycan biosynthesis.</text>
</comment>
<evidence type="ECO:0000256" key="4">
    <source>
        <dbReference type="ARBA" id="ARBA00022679"/>
    </source>
</evidence>
<dbReference type="GO" id="GO:0071972">
    <property type="term" value="F:peptidoglycan L,D-transpeptidase activity"/>
    <property type="evidence" value="ECO:0007669"/>
    <property type="project" value="TreeGrafter"/>
</dbReference>
<comment type="similarity">
    <text evidence="2">Belongs to the YkuD family.</text>
</comment>
<keyword evidence="8" id="KW-0961">Cell wall biogenesis/degradation</keyword>
<proteinExistence type="inferred from homology"/>
<dbReference type="InterPro" id="IPR036680">
    <property type="entry name" value="SPOR-like_sf"/>
</dbReference>
<dbReference type="GO" id="GO:0018104">
    <property type="term" value="P:peptidoglycan-protein cross-linking"/>
    <property type="evidence" value="ECO:0007669"/>
    <property type="project" value="TreeGrafter"/>
</dbReference>
<dbReference type="EMBL" id="UOFU01000026">
    <property type="protein sequence ID" value="VAW93414.1"/>
    <property type="molecule type" value="Genomic_DNA"/>
</dbReference>
<dbReference type="GO" id="GO:0008360">
    <property type="term" value="P:regulation of cell shape"/>
    <property type="evidence" value="ECO:0007669"/>
    <property type="project" value="UniProtKB-KW"/>
</dbReference>
<evidence type="ECO:0000259" key="11">
    <source>
        <dbReference type="PROSITE" id="PS52029"/>
    </source>
</evidence>
<dbReference type="Gene3D" id="3.10.350.10">
    <property type="entry name" value="LysM domain"/>
    <property type="match status" value="1"/>
</dbReference>
<dbReference type="GO" id="GO:0016757">
    <property type="term" value="F:glycosyltransferase activity"/>
    <property type="evidence" value="ECO:0007669"/>
    <property type="project" value="UniProtKB-KW"/>
</dbReference>
<evidence type="ECO:0000256" key="8">
    <source>
        <dbReference type="ARBA" id="ARBA00023316"/>
    </source>
</evidence>
<dbReference type="PANTHER" id="PTHR30582">
    <property type="entry name" value="L,D-TRANSPEPTIDASE"/>
    <property type="match status" value="1"/>
</dbReference>
<dbReference type="PROSITE" id="PS52029">
    <property type="entry name" value="LD_TPASE"/>
    <property type="match status" value="1"/>
</dbReference>
<dbReference type="GO" id="GO:0071555">
    <property type="term" value="P:cell wall organization"/>
    <property type="evidence" value="ECO:0007669"/>
    <property type="project" value="UniProtKB-KW"/>
</dbReference>
<keyword evidence="3" id="KW-0328">Glycosyltransferase</keyword>
<evidence type="ECO:0000259" key="9">
    <source>
        <dbReference type="PROSITE" id="PS51724"/>
    </source>
</evidence>
<sequence>MLTCASTLPAMMTQTRQTPGFFIFAASRRVLLPMLLLAAMFLAGETRALTFPLPEAGNSLVGKVQSVAARQEDTLLDIARRFNLGFNELVAANPGVDPWLPGEGTHIVVPTRFVLPPRPWRGIVINLVEMRLYYFPESEPGGREEVITYPVGIGREGWSTPLGEFSIKDKILHPSWTAPASIVAEMEAEGLTIQRFIPPGPDNPLGDFALMLSEPGYMLHGTNRPFSIGMRVSHGCIRLYPEDIEQLFARVPRKVTVRIENEPYKVGIEDGVLFLEAHAPLSEQKNRQGVSLTTVVSQVVRVADRPLPAAVWDRIIETANRHSGVPVAIVRQCAQPEAGEKRLLQIGAFKEYERAEHLAKRLEALAPSVSVQSCDSDGLCRVTVGPFTDCLGLSVTAQAIRDEFGLEGFVVAASQDAESAVARGFVNQNLGNQNLSPLSRHLRP</sequence>
<dbReference type="CDD" id="cd16913">
    <property type="entry name" value="YkuD_like"/>
    <property type="match status" value="1"/>
</dbReference>
<dbReference type="PROSITE" id="PS51782">
    <property type="entry name" value="LYSM"/>
    <property type="match status" value="1"/>
</dbReference>
<evidence type="ECO:0000259" key="10">
    <source>
        <dbReference type="PROSITE" id="PS51782"/>
    </source>
</evidence>
<dbReference type="InterPro" id="IPR005490">
    <property type="entry name" value="LD_TPept_cat_dom"/>
</dbReference>
<dbReference type="SUPFAM" id="SSF141523">
    <property type="entry name" value="L,D-transpeptidase catalytic domain-like"/>
    <property type="match status" value="1"/>
</dbReference>
<organism evidence="12">
    <name type="scientific">hydrothermal vent metagenome</name>
    <dbReference type="NCBI Taxonomy" id="652676"/>
    <lineage>
        <taxon>unclassified sequences</taxon>
        <taxon>metagenomes</taxon>
        <taxon>ecological metagenomes</taxon>
    </lineage>
</organism>
<dbReference type="AlphaFoldDB" id="A0A3B1AHQ4"/>